<feature type="region of interest" description="Disordered" evidence="3">
    <location>
        <begin position="1"/>
        <end position="23"/>
    </location>
</feature>
<name>A0A7Y6Q6A0_9HYPH</name>
<feature type="domain" description="SHSP" evidence="4">
    <location>
        <begin position="60"/>
        <end position="174"/>
    </location>
</feature>
<dbReference type="InterPro" id="IPR002068">
    <property type="entry name" value="A-crystallin/Hsp20_dom"/>
</dbReference>
<comment type="caution">
    <text evidence="5">The sequence shown here is derived from an EMBL/GenBank/DDBJ whole genome shotgun (WGS) entry which is preliminary data.</text>
</comment>
<dbReference type="Gene3D" id="2.60.40.790">
    <property type="match status" value="1"/>
</dbReference>
<dbReference type="CDD" id="cd06464">
    <property type="entry name" value="ACD_sHsps-like"/>
    <property type="match status" value="1"/>
</dbReference>
<reference evidence="5 6" key="1">
    <citation type="submission" date="2020-06" db="EMBL/GenBank/DDBJ databases">
        <authorList>
            <person name="Grouzdev D.S."/>
        </authorList>
    </citation>
    <scope>NUCLEOTIDE SEQUENCE [LARGE SCALE GENOMIC DNA]</scope>
    <source>
        <strain evidence="5 6">HO-A22</strain>
    </source>
</reference>
<keyword evidence="6" id="KW-1185">Reference proteome</keyword>
<evidence type="ECO:0000313" key="5">
    <source>
        <dbReference type="EMBL" id="NVD39834.1"/>
    </source>
</evidence>
<dbReference type="EMBL" id="JABWDU010000003">
    <property type="protein sequence ID" value="NVD39834.1"/>
    <property type="molecule type" value="Genomic_DNA"/>
</dbReference>
<dbReference type="InterPro" id="IPR031107">
    <property type="entry name" value="Small_HSP"/>
</dbReference>
<dbReference type="SUPFAM" id="SSF49764">
    <property type="entry name" value="HSP20-like chaperones"/>
    <property type="match status" value="1"/>
</dbReference>
<evidence type="ECO:0000256" key="2">
    <source>
        <dbReference type="RuleBase" id="RU003616"/>
    </source>
</evidence>
<dbReference type="Pfam" id="PF00011">
    <property type="entry name" value="HSP20"/>
    <property type="match status" value="1"/>
</dbReference>
<organism evidence="5 6">
    <name type="scientific">Ensifer oleiphilus</name>
    <dbReference type="NCBI Taxonomy" id="2742698"/>
    <lineage>
        <taxon>Bacteria</taxon>
        <taxon>Pseudomonadati</taxon>
        <taxon>Pseudomonadota</taxon>
        <taxon>Alphaproteobacteria</taxon>
        <taxon>Hyphomicrobiales</taxon>
        <taxon>Rhizobiaceae</taxon>
        <taxon>Sinorhizobium/Ensifer group</taxon>
        <taxon>Ensifer</taxon>
    </lineage>
</organism>
<dbReference type="InterPro" id="IPR008978">
    <property type="entry name" value="HSP20-like_chaperone"/>
</dbReference>
<evidence type="ECO:0000256" key="1">
    <source>
        <dbReference type="PROSITE-ProRule" id="PRU00285"/>
    </source>
</evidence>
<proteinExistence type="inferred from homology"/>
<dbReference type="PANTHER" id="PTHR11527">
    <property type="entry name" value="HEAT-SHOCK PROTEIN 20 FAMILY MEMBER"/>
    <property type="match status" value="1"/>
</dbReference>
<gene>
    <name evidence="5" type="ORF">HT585_13280</name>
</gene>
<evidence type="ECO:0000259" key="4">
    <source>
        <dbReference type="PROSITE" id="PS01031"/>
    </source>
</evidence>
<comment type="similarity">
    <text evidence="1 2">Belongs to the small heat shock protein (HSP20) family.</text>
</comment>
<accession>A0A7Y6Q6A0</accession>
<evidence type="ECO:0000256" key="3">
    <source>
        <dbReference type="SAM" id="MobiDB-lite"/>
    </source>
</evidence>
<protein>
    <submittedName>
        <fullName evidence="5">Hsp20/alpha crystallin family protein</fullName>
    </submittedName>
</protein>
<dbReference type="AlphaFoldDB" id="A0A7Y6Q6A0"/>
<dbReference type="RefSeq" id="WP_176353393.1">
    <property type="nucleotide sequence ID" value="NZ_JABWDU010000003.1"/>
</dbReference>
<dbReference type="PROSITE" id="PS01031">
    <property type="entry name" value="SHSP"/>
    <property type="match status" value="1"/>
</dbReference>
<dbReference type="Proteomes" id="UP000520198">
    <property type="component" value="Unassembled WGS sequence"/>
</dbReference>
<sequence>MAETSTKLPIKQEKETPARTESWMPFDSLRAEIDRLFDDFTPSFWRRSFEPTPARRAPLLPSWAIAPAVDLVEKEASYEITAELPGIEEKDIEVKVSNGNLSIRGEKQEDREQKDKEYVLSERRYGSFQRTFKLPEGIKADDIAATFSKGVLTVSLPKSQEALQNDRKIQIKAA</sequence>
<evidence type="ECO:0000313" key="6">
    <source>
        <dbReference type="Proteomes" id="UP000520198"/>
    </source>
</evidence>